<gene>
    <name evidence="3" type="ORF">UFOPK1440_00596</name>
    <name evidence="4" type="ORF">UFOPK1946_00468</name>
</gene>
<accession>A0A6J6BWS9</accession>
<evidence type="ECO:0000256" key="1">
    <source>
        <dbReference type="SAM" id="MobiDB-lite"/>
    </source>
</evidence>
<sequence>MTVATALILTFLLTSAKPARATDCEIKACIEVYIQDGRIVIEGRKGKGPSSTTATIPAPAPKPKVSKKPKPVEKKIAPVPTVKKKKIAPTIKKPPKKKRPRTTETSATSIADKLIESIPTSGISYQPSFSPLIKTPVFFWSDVPQLVTKKVEILGEIVDVRLRPIFIWHYGDGVVYMSREVGAAYPDGKIQHTYSKPGHYLIELITNWRGEFTIDGVTAPIPGNITTVSVLPISVVAAPIRFVN</sequence>
<dbReference type="SUPFAM" id="SSF49299">
    <property type="entry name" value="PKD domain"/>
    <property type="match status" value="1"/>
</dbReference>
<protein>
    <submittedName>
        <fullName evidence="3">Unannotated protein</fullName>
    </submittedName>
</protein>
<feature type="region of interest" description="Disordered" evidence="1">
    <location>
        <begin position="86"/>
        <end position="106"/>
    </location>
</feature>
<dbReference type="AlphaFoldDB" id="A0A6J6BWS9"/>
<reference evidence="3" key="1">
    <citation type="submission" date="2020-05" db="EMBL/GenBank/DDBJ databases">
        <authorList>
            <person name="Chiriac C."/>
            <person name="Salcher M."/>
            <person name="Ghai R."/>
            <person name="Kavagutti S V."/>
        </authorList>
    </citation>
    <scope>NUCLEOTIDE SEQUENCE</scope>
</reference>
<dbReference type="InterPro" id="IPR035986">
    <property type="entry name" value="PKD_dom_sf"/>
</dbReference>
<name>A0A6J6BWS9_9ZZZZ</name>
<dbReference type="EMBL" id="CAEZVG010000016">
    <property type="protein sequence ID" value="CAB4621058.1"/>
    <property type="molecule type" value="Genomic_DNA"/>
</dbReference>
<dbReference type="EMBL" id="CAEZSP010000023">
    <property type="protein sequence ID" value="CAB4543245.1"/>
    <property type="molecule type" value="Genomic_DNA"/>
</dbReference>
<evidence type="ECO:0000259" key="2">
    <source>
        <dbReference type="PROSITE" id="PS50093"/>
    </source>
</evidence>
<evidence type="ECO:0000313" key="3">
    <source>
        <dbReference type="EMBL" id="CAB4543245.1"/>
    </source>
</evidence>
<dbReference type="PROSITE" id="PS50093">
    <property type="entry name" value="PKD"/>
    <property type="match status" value="1"/>
</dbReference>
<feature type="compositionally biased region" description="Basic residues" evidence="1">
    <location>
        <begin position="86"/>
        <end position="100"/>
    </location>
</feature>
<dbReference type="InterPro" id="IPR000601">
    <property type="entry name" value="PKD_dom"/>
</dbReference>
<evidence type="ECO:0000313" key="4">
    <source>
        <dbReference type="EMBL" id="CAB4621058.1"/>
    </source>
</evidence>
<organism evidence="3">
    <name type="scientific">freshwater metagenome</name>
    <dbReference type="NCBI Taxonomy" id="449393"/>
    <lineage>
        <taxon>unclassified sequences</taxon>
        <taxon>metagenomes</taxon>
        <taxon>ecological metagenomes</taxon>
    </lineage>
</organism>
<feature type="domain" description="PKD" evidence="2">
    <location>
        <begin position="166"/>
        <end position="204"/>
    </location>
</feature>
<proteinExistence type="predicted"/>
<feature type="region of interest" description="Disordered" evidence="1">
    <location>
        <begin position="43"/>
        <end position="73"/>
    </location>
</feature>